<keyword evidence="4 6" id="KW-0238">DNA-binding</keyword>
<keyword evidence="2 6" id="KW-0479">Metal-binding</keyword>
<keyword evidence="3 6" id="KW-0862">Zinc</keyword>
<evidence type="ECO:0000313" key="9">
    <source>
        <dbReference type="EMBL" id="GCC38568.1"/>
    </source>
</evidence>
<comment type="subcellular location">
    <subcellularLocation>
        <location evidence="6">Nucleus</location>
    </subcellularLocation>
</comment>
<dbReference type="AlphaFoldDB" id="A0A401T7F8"/>
<feature type="region of interest" description="Disordered" evidence="7">
    <location>
        <begin position="263"/>
        <end position="319"/>
    </location>
</feature>
<dbReference type="GO" id="GO:0000978">
    <property type="term" value="F:RNA polymerase II cis-regulatory region sequence-specific DNA binding"/>
    <property type="evidence" value="ECO:0007669"/>
    <property type="project" value="TreeGrafter"/>
</dbReference>
<evidence type="ECO:0000256" key="1">
    <source>
        <dbReference type="ARBA" id="ARBA00006834"/>
    </source>
</evidence>
<dbReference type="Pfam" id="PF00751">
    <property type="entry name" value="DM"/>
    <property type="match status" value="1"/>
</dbReference>
<feature type="compositionally biased region" description="Basic and acidic residues" evidence="7">
    <location>
        <begin position="80"/>
        <end position="94"/>
    </location>
</feature>
<dbReference type="GO" id="GO:0046872">
    <property type="term" value="F:metal ion binding"/>
    <property type="evidence" value="ECO:0007669"/>
    <property type="project" value="UniProtKB-KW"/>
</dbReference>
<evidence type="ECO:0000256" key="5">
    <source>
        <dbReference type="ARBA" id="ARBA00023242"/>
    </source>
</evidence>
<evidence type="ECO:0000256" key="6">
    <source>
        <dbReference type="PROSITE-ProRule" id="PRU00070"/>
    </source>
</evidence>
<dbReference type="FunFam" id="4.10.1040.10:FF:000001">
    <property type="entry name" value="doublesex- and mab-3-related transcription factor 1"/>
    <property type="match status" value="1"/>
</dbReference>
<dbReference type="SUPFAM" id="SSF82927">
    <property type="entry name" value="Cysteine-rich DNA binding domain, (DM domain)"/>
    <property type="match status" value="1"/>
</dbReference>
<dbReference type="PANTHER" id="PTHR12322:SF53">
    <property type="entry name" value="DOUBLESEX-MAB RELATED 11E"/>
    <property type="match status" value="1"/>
</dbReference>
<feature type="region of interest" description="Disordered" evidence="7">
    <location>
        <begin position="1"/>
        <end position="28"/>
    </location>
</feature>
<feature type="DNA-binding region" description="DM" evidence="6">
    <location>
        <begin position="23"/>
        <end position="69"/>
    </location>
</feature>
<protein>
    <recommendedName>
        <fullName evidence="8">DM domain-containing protein</fullName>
    </recommendedName>
</protein>
<dbReference type="STRING" id="137246.A0A401T7F8"/>
<evidence type="ECO:0000259" key="8">
    <source>
        <dbReference type="PROSITE" id="PS50809"/>
    </source>
</evidence>
<dbReference type="InterPro" id="IPR026607">
    <property type="entry name" value="DMRT"/>
</dbReference>
<dbReference type="InterPro" id="IPR036407">
    <property type="entry name" value="DM_DNA-bd_sf"/>
</dbReference>
<evidence type="ECO:0000256" key="7">
    <source>
        <dbReference type="SAM" id="MobiDB-lite"/>
    </source>
</evidence>
<sequence length="319" mass="34658">MPGSSKGERGTGPAVKSPRTPKCSRCRNHGFDVRLKGHGACSWRRCQCPKCYLIAERQRIMAAQKALRKQQQREEEEAGEGEREGGRFRDRDRDGDGEESALAAQPSHSSASPEQASGQLPSAAPPEGERSVPDRRNPSLGQDGRQGIGDRKDTPLAHVLHTSGSFDHPALYQEVSTTSKEQAERNSMSGGFYRNILPPKLYTGYCSSVYSYHPFSMGFPMNQAGYKGAPMPTGMCASRGSFRPVQGSLGAFHPNPMLEKTAHNRTERAQTRPPYIPPLMAPRASETAGEIEVTAETATDSQDSGMICLGSQSSSQESN</sequence>
<dbReference type="OMA" id="FTDFGRP"/>
<feature type="compositionally biased region" description="Polar residues" evidence="7">
    <location>
        <begin position="296"/>
        <end position="319"/>
    </location>
</feature>
<dbReference type="SMART" id="SM00301">
    <property type="entry name" value="DM"/>
    <property type="match status" value="1"/>
</dbReference>
<name>A0A401T7F8_CHIPU</name>
<dbReference type="InterPro" id="IPR001275">
    <property type="entry name" value="DM_DNA-bd"/>
</dbReference>
<dbReference type="EMBL" id="BEZZ01001210">
    <property type="protein sequence ID" value="GCC38568.1"/>
    <property type="molecule type" value="Genomic_DNA"/>
</dbReference>
<dbReference type="PANTHER" id="PTHR12322">
    <property type="entry name" value="DOUBLESEX AND MAB-3 RELATED TRANSCRIPTION FACTOR DMRT"/>
    <property type="match status" value="1"/>
</dbReference>
<dbReference type="PROSITE" id="PS50809">
    <property type="entry name" value="DM_2"/>
    <property type="match status" value="1"/>
</dbReference>
<feature type="domain" description="DM" evidence="8">
    <location>
        <begin position="23"/>
        <end position="69"/>
    </location>
</feature>
<dbReference type="GO" id="GO:0000981">
    <property type="term" value="F:DNA-binding transcription factor activity, RNA polymerase II-specific"/>
    <property type="evidence" value="ECO:0007669"/>
    <property type="project" value="TreeGrafter"/>
</dbReference>
<evidence type="ECO:0000256" key="2">
    <source>
        <dbReference type="ARBA" id="ARBA00022723"/>
    </source>
</evidence>
<dbReference type="OrthoDB" id="6162476at2759"/>
<dbReference type="Proteomes" id="UP000287033">
    <property type="component" value="Unassembled WGS sequence"/>
</dbReference>
<comment type="similarity">
    <text evidence="1">Belongs to the DMRT family.</text>
</comment>
<feature type="region of interest" description="Disordered" evidence="7">
    <location>
        <begin position="65"/>
        <end position="152"/>
    </location>
</feature>
<accession>A0A401T7F8</accession>
<evidence type="ECO:0000256" key="3">
    <source>
        <dbReference type="ARBA" id="ARBA00022833"/>
    </source>
</evidence>
<keyword evidence="10" id="KW-1185">Reference proteome</keyword>
<keyword evidence="5 6" id="KW-0539">Nucleus</keyword>
<evidence type="ECO:0000256" key="4">
    <source>
        <dbReference type="ARBA" id="ARBA00023125"/>
    </source>
</evidence>
<comment type="caution">
    <text evidence="9">The sequence shown here is derived from an EMBL/GenBank/DDBJ whole genome shotgun (WGS) entry which is preliminary data.</text>
</comment>
<dbReference type="Gene3D" id="4.10.1040.10">
    <property type="entry name" value="DM DNA-binding domain"/>
    <property type="match status" value="1"/>
</dbReference>
<feature type="compositionally biased region" description="Polar residues" evidence="7">
    <location>
        <begin position="106"/>
        <end position="120"/>
    </location>
</feature>
<organism evidence="9 10">
    <name type="scientific">Chiloscyllium punctatum</name>
    <name type="common">Brownbanded bambooshark</name>
    <name type="synonym">Hemiscyllium punctatum</name>
    <dbReference type="NCBI Taxonomy" id="137246"/>
    <lineage>
        <taxon>Eukaryota</taxon>
        <taxon>Metazoa</taxon>
        <taxon>Chordata</taxon>
        <taxon>Craniata</taxon>
        <taxon>Vertebrata</taxon>
        <taxon>Chondrichthyes</taxon>
        <taxon>Elasmobranchii</taxon>
        <taxon>Galeomorphii</taxon>
        <taxon>Galeoidea</taxon>
        <taxon>Orectolobiformes</taxon>
        <taxon>Hemiscylliidae</taxon>
        <taxon>Chiloscyllium</taxon>
    </lineage>
</organism>
<feature type="compositionally biased region" description="Basic and acidic residues" evidence="7">
    <location>
        <begin position="127"/>
        <end position="137"/>
    </location>
</feature>
<reference evidence="9 10" key="1">
    <citation type="journal article" date="2018" name="Nat. Ecol. Evol.">
        <title>Shark genomes provide insights into elasmobranch evolution and the origin of vertebrates.</title>
        <authorList>
            <person name="Hara Y"/>
            <person name="Yamaguchi K"/>
            <person name="Onimaru K"/>
            <person name="Kadota M"/>
            <person name="Koyanagi M"/>
            <person name="Keeley SD"/>
            <person name="Tatsumi K"/>
            <person name="Tanaka K"/>
            <person name="Motone F"/>
            <person name="Kageyama Y"/>
            <person name="Nozu R"/>
            <person name="Adachi N"/>
            <person name="Nishimura O"/>
            <person name="Nakagawa R"/>
            <person name="Tanegashima C"/>
            <person name="Kiyatake I"/>
            <person name="Matsumoto R"/>
            <person name="Murakumo K"/>
            <person name="Nishida K"/>
            <person name="Terakita A"/>
            <person name="Kuratani S"/>
            <person name="Sato K"/>
            <person name="Hyodo S Kuraku.S."/>
        </authorList>
    </citation>
    <scope>NUCLEOTIDE SEQUENCE [LARGE SCALE GENOMIC DNA]</scope>
</reference>
<proteinExistence type="inferred from homology"/>
<gene>
    <name evidence="9" type="ORF">chiPu_0017083</name>
</gene>
<evidence type="ECO:0000313" key="10">
    <source>
        <dbReference type="Proteomes" id="UP000287033"/>
    </source>
</evidence>
<dbReference type="GO" id="GO:0005634">
    <property type="term" value="C:nucleus"/>
    <property type="evidence" value="ECO:0007669"/>
    <property type="project" value="UniProtKB-SubCell"/>
</dbReference>
<dbReference type="GO" id="GO:0007548">
    <property type="term" value="P:sex differentiation"/>
    <property type="evidence" value="ECO:0007669"/>
    <property type="project" value="TreeGrafter"/>
</dbReference>